<dbReference type="AlphaFoldDB" id="A0A4Y2SY88"/>
<proteinExistence type="predicted"/>
<organism evidence="1 2">
    <name type="scientific">Araneus ventricosus</name>
    <name type="common">Orbweaver spider</name>
    <name type="synonym">Epeira ventricosa</name>
    <dbReference type="NCBI Taxonomy" id="182803"/>
    <lineage>
        <taxon>Eukaryota</taxon>
        <taxon>Metazoa</taxon>
        <taxon>Ecdysozoa</taxon>
        <taxon>Arthropoda</taxon>
        <taxon>Chelicerata</taxon>
        <taxon>Arachnida</taxon>
        <taxon>Araneae</taxon>
        <taxon>Araneomorphae</taxon>
        <taxon>Entelegynae</taxon>
        <taxon>Araneoidea</taxon>
        <taxon>Araneidae</taxon>
        <taxon>Araneus</taxon>
    </lineage>
</organism>
<dbReference type="EMBL" id="BGPR01024486">
    <property type="protein sequence ID" value="GBN92613.1"/>
    <property type="molecule type" value="Genomic_DNA"/>
</dbReference>
<name>A0A4Y2SY88_ARAVE</name>
<dbReference type="PANTHER" id="PTHR47326">
    <property type="entry name" value="TRANSPOSABLE ELEMENT TC3 TRANSPOSASE-LIKE PROTEIN"/>
    <property type="match status" value="1"/>
</dbReference>
<comment type="caution">
    <text evidence="1">The sequence shown here is derived from an EMBL/GenBank/DDBJ whole genome shotgun (WGS) entry which is preliminary data.</text>
</comment>
<dbReference type="GO" id="GO:0003676">
    <property type="term" value="F:nucleic acid binding"/>
    <property type="evidence" value="ECO:0007669"/>
    <property type="project" value="InterPro"/>
</dbReference>
<accession>A0A4Y2SY88</accession>
<protein>
    <submittedName>
        <fullName evidence="1">Uncharacterized protein</fullName>
    </submittedName>
</protein>
<dbReference type="Proteomes" id="UP000499080">
    <property type="component" value="Unassembled WGS sequence"/>
</dbReference>
<evidence type="ECO:0000313" key="2">
    <source>
        <dbReference type="Proteomes" id="UP000499080"/>
    </source>
</evidence>
<sequence length="262" mass="30904">MLKTERLKYTFLCFQVRNIRFQYDGATAHKTLSVKQYLLEEFGEQIIGYGDFQEWPPRSPDQIPKDFFLWGYLKQQVYATPPSTLQDLQRRITDACSNVTPAMLHRMQHEVQERVQMCFVASRRSFKIENKVQSSPKEQRIPYYEEEDIIHFMYEIDDPSSLHAQNTSRICRNKKYVKDDQQVIERLTLENESLVTLLQGNEMFDEVPGDVAIMECSVNDLKQFLVHVPMKCLDFEKPHNLIYGGETFQTHGRLSHNVTYDF</sequence>
<keyword evidence="2" id="KW-1185">Reference proteome</keyword>
<dbReference type="Gene3D" id="3.30.420.10">
    <property type="entry name" value="Ribonuclease H-like superfamily/Ribonuclease H"/>
    <property type="match status" value="1"/>
</dbReference>
<dbReference type="OrthoDB" id="6435261at2759"/>
<reference evidence="1 2" key="1">
    <citation type="journal article" date="2019" name="Sci. Rep.">
        <title>Orb-weaving spider Araneus ventricosus genome elucidates the spidroin gene catalogue.</title>
        <authorList>
            <person name="Kono N."/>
            <person name="Nakamura H."/>
            <person name="Ohtoshi R."/>
            <person name="Moran D.A.P."/>
            <person name="Shinohara A."/>
            <person name="Yoshida Y."/>
            <person name="Fujiwara M."/>
            <person name="Mori M."/>
            <person name="Tomita M."/>
            <person name="Arakawa K."/>
        </authorList>
    </citation>
    <scope>NUCLEOTIDE SEQUENCE [LARGE SCALE GENOMIC DNA]</scope>
</reference>
<evidence type="ECO:0000313" key="1">
    <source>
        <dbReference type="EMBL" id="GBN92613.1"/>
    </source>
</evidence>
<dbReference type="PANTHER" id="PTHR47326:SF1">
    <property type="entry name" value="HTH PSQ-TYPE DOMAIN-CONTAINING PROTEIN"/>
    <property type="match status" value="1"/>
</dbReference>
<dbReference type="InterPro" id="IPR036397">
    <property type="entry name" value="RNaseH_sf"/>
</dbReference>
<gene>
    <name evidence="1" type="ORF">AVEN_230385_1</name>
</gene>